<dbReference type="InterPro" id="IPR007423">
    <property type="entry name" value="Sel_put"/>
</dbReference>
<dbReference type="RefSeq" id="WP_323445410.1">
    <property type="nucleotide sequence ID" value="NZ_BSBI01000001.1"/>
</dbReference>
<evidence type="ECO:0000313" key="3">
    <source>
        <dbReference type="Proteomes" id="UP001291653"/>
    </source>
</evidence>
<accession>A0ABQ5NSH1</accession>
<evidence type="ECO:0000256" key="1">
    <source>
        <dbReference type="SAM" id="MobiDB-lite"/>
    </source>
</evidence>
<dbReference type="Proteomes" id="UP001291653">
    <property type="component" value="Unassembled WGS sequence"/>
</dbReference>
<comment type="caution">
    <text evidence="2">The sequence shown here is derived from an EMBL/GenBank/DDBJ whole genome shotgun (WGS) entry which is preliminary data.</text>
</comment>
<gene>
    <name evidence="2" type="ORF">SYYSPA8_03560</name>
</gene>
<dbReference type="Pfam" id="PF04328">
    <property type="entry name" value="Sel_put"/>
    <property type="match status" value="1"/>
</dbReference>
<keyword evidence="3" id="KW-1185">Reference proteome</keyword>
<organism evidence="2 3">
    <name type="scientific">Streptomyces yaizuensis</name>
    <dbReference type="NCBI Taxonomy" id="2989713"/>
    <lineage>
        <taxon>Bacteria</taxon>
        <taxon>Bacillati</taxon>
        <taxon>Actinomycetota</taxon>
        <taxon>Actinomycetes</taxon>
        <taxon>Kitasatosporales</taxon>
        <taxon>Streptomycetaceae</taxon>
        <taxon>Streptomyces</taxon>
    </lineage>
</organism>
<reference evidence="2 3" key="1">
    <citation type="submission" date="2022-10" db="EMBL/GenBank/DDBJ databases">
        <title>Draft genome sequence of Streptomyces sp. YSPA8.</title>
        <authorList>
            <person name="Moriuchi R."/>
            <person name="Dohra H."/>
            <person name="Yamamura H."/>
            <person name="Kodani S."/>
        </authorList>
    </citation>
    <scope>NUCLEOTIDE SEQUENCE [LARGE SCALE GENOMIC DNA]</scope>
    <source>
        <strain evidence="2 3">YSPA8</strain>
    </source>
</reference>
<name>A0ABQ5NSH1_9ACTN</name>
<feature type="compositionally biased region" description="Basic and acidic residues" evidence="1">
    <location>
        <begin position="48"/>
        <end position="62"/>
    </location>
</feature>
<dbReference type="EMBL" id="BSBI01000001">
    <property type="protein sequence ID" value="GLF93331.1"/>
    <property type="molecule type" value="Genomic_DNA"/>
</dbReference>
<feature type="region of interest" description="Disordered" evidence="1">
    <location>
        <begin position="37"/>
        <end position="70"/>
    </location>
</feature>
<proteinExistence type="predicted"/>
<evidence type="ECO:0000313" key="2">
    <source>
        <dbReference type="EMBL" id="GLF93331.1"/>
    </source>
</evidence>
<protein>
    <submittedName>
        <fullName evidence="2">YbdD/YjiX family protein</fullName>
    </submittedName>
</protein>
<sequence>MSALVPVLTALRRGVRATHWYLRELTGESAYERHCERHRRTHPGTEPPNRREFQRLRTRRQEGSAASRCC</sequence>